<evidence type="ECO:0000313" key="3">
    <source>
        <dbReference type="EMBL" id="AMM40251.1"/>
    </source>
</evidence>
<dbReference type="InterPro" id="IPR036821">
    <property type="entry name" value="Peptide_deformylase_sf"/>
</dbReference>
<proteinExistence type="inferred from homology"/>
<dbReference type="HAMAP" id="MF_00163">
    <property type="entry name" value="Pep_deformylase"/>
    <property type="match status" value="1"/>
</dbReference>
<dbReference type="PANTHER" id="PTHR10458:SF22">
    <property type="entry name" value="PEPTIDE DEFORMYLASE"/>
    <property type="match status" value="1"/>
</dbReference>
<dbReference type="PANTHER" id="PTHR10458">
    <property type="entry name" value="PEPTIDE DEFORMYLASE"/>
    <property type="match status" value="1"/>
</dbReference>
<dbReference type="InterPro" id="IPR023635">
    <property type="entry name" value="Peptide_deformylase"/>
</dbReference>
<comment type="cofactor">
    <cofactor evidence="2">
        <name>Fe(2+)</name>
        <dbReference type="ChEBI" id="CHEBI:29033"/>
    </cofactor>
    <text evidence="2">Binds 1 Fe(2+) ion.</text>
</comment>
<feature type="binding site" evidence="2">
    <location>
        <position position="135"/>
    </location>
    <ligand>
        <name>Fe cation</name>
        <dbReference type="ChEBI" id="CHEBI:24875"/>
    </ligand>
</feature>
<comment type="similarity">
    <text evidence="1 2">Belongs to the polypeptide deformylase family.</text>
</comment>
<organism evidence="3 4">
    <name type="scientific">Desulfofervidus auxilii</name>
    <dbReference type="NCBI Taxonomy" id="1621989"/>
    <lineage>
        <taxon>Bacteria</taxon>
        <taxon>Pseudomonadati</taxon>
        <taxon>Thermodesulfobacteriota</taxon>
        <taxon>Candidatus Desulfofervidia</taxon>
        <taxon>Candidatus Desulfofervidales</taxon>
        <taxon>Candidatus Desulfofervidaceae</taxon>
        <taxon>Candidatus Desulfofervidus</taxon>
    </lineage>
</organism>
<dbReference type="PIRSF" id="PIRSF004749">
    <property type="entry name" value="Pep_def"/>
    <property type="match status" value="1"/>
</dbReference>
<protein>
    <recommendedName>
        <fullName evidence="2">Peptide deformylase</fullName>
        <shortName evidence="2">PDF</shortName>
        <ecNumber evidence="2">3.5.1.88</ecNumber>
    </recommendedName>
    <alternativeName>
        <fullName evidence="2">Polypeptide deformylase</fullName>
    </alternativeName>
</protein>
<dbReference type="GO" id="GO:0006412">
    <property type="term" value="P:translation"/>
    <property type="evidence" value="ECO:0007669"/>
    <property type="project" value="UniProtKB-UniRule"/>
</dbReference>
<dbReference type="SUPFAM" id="SSF56420">
    <property type="entry name" value="Peptide deformylase"/>
    <property type="match status" value="1"/>
</dbReference>
<dbReference type="EMBL" id="CP013015">
    <property type="protein sequence ID" value="AMM40251.1"/>
    <property type="molecule type" value="Genomic_DNA"/>
</dbReference>
<feature type="binding site" evidence="2">
    <location>
        <position position="139"/>
    </location>
    <ligand>
        <name>Fe cation</name>
        <dbReference type="ChEBI" id="CHEBI:24875"/>
    </ligand>
</feature>
<dbReference type="NCBIfam" id="TIGR00079">
    <property type="entry name" value="pept_deformyl"/>
    <property type="match status" value="1"/>
</dbReference>
<feature type="active site" evidence="2">
    <location>
        <position position="136"/>
    </location>
</feature>
<dbReference type="Pfam" id="PF01327">
    <property type="entry name" value="Pep_deformylase"/>
    <property type="match status" value="1"/>
</dbReference>
<keyword evidence="2" id="KW-0479">Metal-binding</keyword>
<accession>A0A7U4QJ19</accession>
<sequence length="170" mass="19222">MAILPIVKYPEPILKKTARTVAEVNKQIRKFIDNMAETMYEAPGVGLAAPQVNQPLRIIVVDPTGEKAQQLTALINPEIIAAEGEISSEEGCLSIPGITCQLKRFAKVRIRGYEPIKGKWVEIEAEEILARIFQHEIDHLNGTLILDRLGPVKRALYKRRYLKNLKELRK</sequence>
<comment type="function">
    <text evidence="2">Removes the formyl group from the N-terminal Met of newly synthesized proteins. Requires at least a dipeptide for an efficient rate of reaction. N-terminal L-methionine is a prerequisite for activity but the enzyme has broad specificity at other positions.</text>
</comment>
<keyword evidence="4" id="KW-1185">Reference proteome</keyword>
<dbReference type="OrthoDB" id="9804313at2"/>
<dbReference type="KEGG" id="daw:HS1_000445"/>
<dbReference type="EC" id="3.5.1.88" evidence="2"/>
<keyword evidence="2" id="KW-0378">Hydrolase</keyword>
<feature type="binding site" evidence="2">
    <location>
        <position position="92"/>
    </location>
    <ligand>
        <name>Fe cation</name>
        <dbReference type="ChEBI" id="CHEBI:24875"/>
    </ligand>
</feature>
<dbReference type="GO" id="GO:0042586">
    <property type="term" value="F:peptide deformylase activity"/>
    <property type="evidence" value="ECO:0007669"/>
    <property type="project" value="UniProtKB-UniRule"/>
</dbReference>
<gene>
    <name evidence="2" type="primary">def</name>
    <name evidence="3" type="ORF">HS1_000445</name>
</gene>
<dbReference type="NCBIfam" id="NF001159">
    <property type="entry name" value="PRK00150.1-3"/>
    <property type="match status" value="1"/>
</dbReference>
<dbReference type="Proteomes" id="UP000070560">
    <property type="component" value="Chromosome"/>
</dbReference>
<keyword evidence="2" id="KW-0648">Protein biosynthesis</keyword>
<dbReference type="Gene3D" id="3.90.45.10">
    <property type="entry name" value="Peptide deformylase"/>
    <property type="match status" value="1"/>
</dbReference>
<evidence type="ECO:0000256" key="2">
    <source>
        <dbReference type="HAMAP-Rule" id="MF_00163"/>
    </source>
</evidence>
<comment type="catalytic activity">
    <reaction evidence="2">
        <text>N-terminal N-formyl-L-methionyl-[peptide] + H2O = N-terminal L-methionyl-[peptide] + formate</text>
        <dbReference type="Rhea" id="RHEA:24420"/>
        <dbReference type="Rhea" id="RHEA-COMP:10639"/>
        <dbReference type="Rhea" id="RHEA-COMP:10640"/>
        <dbReference type="ChEBI" id="CHEBI:15377"/>
        <dbReference type="ChEBI" id="CHEBI:15740"/>
        <dbReference type="ChEBI" id="CHEBI:49298"/>
        <dbReference type="ChEBI" id="CHEBI:64731"/>
        <dbReference type="EC" id="3.5.1.88"/>
    </reaction>
</comment>
<reference evidence="3 4" key="1">
    <citation type="submission" date="2015-10" db="EMBL/GenBank/DDBJ databases">
        <title>Candidatus Desulfofervidus auxilii, a hydrogenotrophic sulfate-reducing bacterium involved in the thermophilic anaerobic oxidation of methane.</title>
        <authorList>
            <person name="Krukenberg V."/>
            <person name="Richter M."/>
            <person name="Wegener G."/>
        </authorList>
    </citation>
    <scope>NUCLEOTIDE SEQUENCE [LARGE SCALE GENOMIC DNA]</scope>
    <source>
        <strain evidence="3 4">HS1</strain>
    </source>
</reference>
<dbReference type="AlphaFoldDB" id="A0A7U4QJ19"/>
<dbReference type="GO" id="GO:0046872">
    <property type="term" value="F:metal ion binding"/>
    <property type="evidence" value="ECO:0007669"/>
    <property type="project" value="UniProtKB-KW"/>
</dbReference>
<name>A0A7U4QJ19_DESA2</name>
<evidence type="ECO:0000256" key="1">
    <source>
        <dbReference type="ARBA" id="ARBA00010759"/>
    </source>
</evidence>
<evidence type="ECO:0000313" key="4">
    <source>
        <dbReference type="Proteomes" id="UP000070560"/>
    </source>
</evidence>
<dbReference type="PRINTS" id="PR01576">
    <property type="entry name" value="PDEFORMYLASE"/>
</dbReference>
<keyword evidence="2" id="KW-0408">Iron</keyword>
<dbReference type="CDD" id="cd00487">
    <property type="entry name" value="Pep_deformylase"/>
    <property type="match status" value="1"/>
</dbReference>
<dbReference type="RefSeq" id="WP_066060545.1">
    <property type="nucleotide sequence ID" value="NZ_CP013015.1"/>
</dbReference>